<gene>
    <name evidence="1" type="ORF">CDAR_618281</name>
</gene>
<sequence length="150" mass="17132">MPRFSNKFPPSLKKELNLKSHIGGKCNDRSSPNHPLGDEGLPLLCKTFFITTPTHRSARKNADKRASSLLSANLSPTLAQRNMKRRQAINNSCKFYEYPFLGKPHVIIHKNFSIIADEVNRFEKYPVRGKKMIKSYCVCGILREYGHLVD</sequence>
<comment type="caution">
    <text evidence="1">The sequence shown here is derived from an EMBL/GenBank/DDBJ whole genome shotgun (WGS) entry which is preliminary data.</text>
</comment>
<reference evidence="1 2" key="1">
    <citation type="submission" date="2021-06" db="EMBL/GenBank/DDBJ databases">
        <title>Caerostris darwini draft genome.</title>
        <authorList>
            <person name="Kono N."/>
            <person name="Arakawa K."/>
        </authorList>
    </citation>
    <scope>NUCLEOTIDE SEQUENCE [LARGE SCALE GENOMIC DNA]</scope>
</reference>
<protein>
    <submittedName>
        <fullName evidence="1">Uncharacterized protein</fullName>
    </submittedName>
</protein>
<evidence type="ECO:0000313" key="2">
    <source>
        <dbReference type="Proteomes" id="UP001054837"/>
    </source>
</evidence>
<keyword evidence="2" id="KW-1185">Reference proteome</keyword>
<name>A0AAV4SSD4_9ARAC</name>
<accession>A0AAV4SSD4</accession>
<organism evidence="1 2">
    <name type="scientific">Caerostris darwini</name>
    <dbReference type="NCBI Taxonomy" id="1538125"/>
    <lineage>
        <taxon>Eukaryota</taxon>
        <taxon>Metazoa</taxon>
        <taxon>Ecdysozoa</taxon>
        <taxon>Arthropoda</taxon>
        <taxon>Chelicerata</taxon>
        <taxon>Arachnida</taxon>
        <taxon>Araneae</taxon>
        <taxon>Araneomorphae</taxon>
        <taxon>Entelegynae</taxon>
        <taxon>Araneoidea</taxon>
        <taxon>Araneidae</taxon>
        <taxon>Caerostris</taxon>
    </lineage>
</organism>
<evidence type="ECO:0000313" key="1">
    <source>
        <dbReference type="EMBL" id="GIY36889.1"/>
    </source>
</evidence>
<dbReference type="Proteomes" id="UP001054837">
    <property type="component" value="Unassembled WGS sequence"/>
</dbReference>
<dbReference type="AlphaFoldDB" id="A0AAV4SSD4"/>
<dbReference type="EMBL" id="BPLQ01008381">
    <property type="protein sequence ID" value="GIY36889.1"/>
    <property type="molecule type" value="Genomic_DNA"/>
</dbReference>
<proteinExistence type="predicted"/>